<keyword evidence="2" id="KW-1185">Reference proteome</keyword>
<evidence type="ECO:0008006" key="3">
    <source>
        <dbReference type="Google" id="ProtNLM"/>
    </source>
</evidence>
<gene>
    <name evidence="1" type="ORF">HNQ88_003925</name>
</gene>
<evidence type="ECO:0000313" key="2">
    <source>
        <dbReference type="Proteomes" id="UP001185092"/>
    </source>
</evidence>
<organism evidence="1 2">
    <name type="scientific">Aureibacter tunicatorum</name>
    <dbReference type="NCBI Taxonomy" id="866807"/>
    <lineage>
        <taxon>Bacteria</taxon>
        <taxon>Pseudomonadati</taxon>
        <taxon>Bacteroidota</taxon>
        <taxon>Cytophagia</taxon>
        <taxon>Cytophagales</taxon>
        <taxon>Persicobacteraceae</taxon>
        <taxon>Aureibacter</taxon>
    </lineage>
</organism>
<proteinExistence type="predicted"/>
<evidence type="ECO:0000313" key="1">
    <source>
        <dbReference type="EMBL" id="MDR6240849.1"/>
    </source>
</evidence>
<dbReference type="AlphaFoldDB" id="A0AAE4BS48"/>
<dbReference type="RefSeq" id="WP_309941155.1">
    <property type="nucleotide sequence ID" value="NZ_AP025306.1"/>
</dbReference>
<sequence length="115" mass="12856">MRRITLACCLLLGSVSMRCSKAIIDERDVLPIEEVVTYRSDVQGIILSYCTTCHGKVTPSDGLDLTTLEGVKYAVENRNLLERINSSANPMPQNGLMPTELRLKIQKWVDDGFPE</sequence>
<comment type="caution">
    <text evidence="1">The sequence shown here is derived from an EMBL/GenBank/DDBJ whole genome shotgun (WGS) entry which is preliminary data.</text>
</comment>
<name>A0AAE4BS48_9BACT</name>
<dbReference type="Proteomes" id="UP001185092">
    <property type="component" value="Unassembled WGS sequence"/>
</dbReference>
<accession>A0AAE4BS48</accession>
<reference evidence="1" key="1">
    <citation type="submission" date="2023-07" db="EMBL/GenBank/DDBJ databases">
        <title>Genomic Encyclopedia of Type Strains, Phase IV (KMG-IV): sequencing the most valuable type-strain genomes for metagenomic binning, comparative biology and taxonomic classification.</title>
        <authorList>
            <person name="Goeker M."/>
        </authorList>
    </citation>
    <scope>NUCLEOTIDE SEQUENCE</scope>
    <source>
        <strain evidence="1">DSM 26174</strain>
    </source>
</reference>
<dbReference type="EMBL" id="JAVDQD010000005">
    <property type="protein sequence ID" value="MDR6240849.1"/>
    <property type="molecule type" value="Genomic_DNA"/>
</dbReference>
<protein>
    <recommendedName>
        <fullName evidence="3">Cytochrome c domain-containing protein</fullName>
    </recommendedName>
</protein>